<accession>A0A9P6IH82</accession>
<dbReference type="AlphaFoldDB" id="A0A9P6IH82"/>
<dbReference type="RefSeq" id="XP_038751607.1">
    <property type="nucleotide sequence ID" value="XM_038882902.1"/>
</dbReference>
<feature type="region of interest" description="Disordered" evidence="1">
    <location>
        <begin position="549"/>
        <end position="647"/>
    </location>
</feature>
<reference evidence="3" key="2">
    <citation type="submission" date="2020-11" db="EMBL/GenBank/DDBJ databases">
        <title>Whole genome sequencing of Colletotrichum sp.</title>
        <authorList>
            <person name="Li H."/>
        </authorList>
    </citation>
    <scope>NUCLEOTIDE SEQUENCE</scope>
    <source>
        <strain evidence="3">CkLH20</strain>
    </source>
</reference>
<feature type="compositionally biased region" description="Polar residues" evidence="1">
    <location>
        <begin position="38"/>
        <end position="53"/>
    </location>
</feature>
<organism evidence="3 4">
    <name type="scientific">Colletotrichum karsti</name>
    <dbReference type="NCBI Taxonomy" id="1095194"/>
    <lineage>
        <taxon>Eukaryota</taxon>
        <taxon>Fungi</taxon>
        <taxon>Dikarya</taxon>
        <taxon>Ascomycota</taxon>
        <taxon>Pezizomycotina</taxon>
        <taxon>Sordariomycetes</taxon>
        <taxon>Hypocreomycetidae</taxon>
        <taxon>Glomerellales</taxon>
        <taxon>Glomerellaceae</taxon>
        <taxon>Colletotrichum</taxon>
        <taxon>Colletotrichum boninense species complex</taxon>
    </lineage>
</organism>
<comment type="caution">
    <text evidence="3">The sequence shown here is derived from an EMBL/GenBank/DDBJ whole genome shotgun (WGS) entry which is preliminary data.</text>
</comment>
<evidence type="ECO:0000259" key="2">
    <source>
        <dbReference type="Pfam" id="PF25909"/>
    </source>
</evidence>
<dbReference type="InterPro" id="IPR058706">
    <property type="entry name" value="zf-C2H2_AHC1-like"/>
</dbReference>
<evidence type="ECO:0000313" key="3">
    <source>
        <dbReference type="EMBL" id="KAF9882146.1"/>
    </source>
</evidence>
<proteinExistence type="predicted"/>
<name>A0A9P6IH82_9PEZI</name>
<feature type="region of interest" description="Disordered" evidence="1">
    <location>
        <begin position="454"/>
        <end position="481"/>
    </location>
</feature>
<gene>
    <name evidence="3" type="ORF">CkaCkLH20_00182</name>
</gene>
<feature type="compositionally biased region" description="Basic and acidic residues" evidence="1">
    <location>
        <begin position="604"/>
        <end position="614"/>
    </location>
</feature>
<feature type="compositionally biased region" description="Acidic residues" evidence="1">
    <location>
        <begin position="567"/>
        <end position="578"/>
    </location>
</feature>
<dbReference type="Pfam" id="PF25909">
    <property type="entry name" value="zf-C2H2_AHC1"/>
    <property type="match status" value="1"/>
</dbReference>
<dbReference type="Proteomes" id="UP000781932">
    <property type="component" value="Unassembled WGS sequence"/>
</dbReference>
<evidence type="ECO:0000256" key="1">
    <source>
        <dbReference type="SAM" id="MobiDB-lite"/>
    </source>
</evidence>
<evidence type="ECO:0000313" key="4">
    <source>
        <dbReference type="Proteomes" id="UP000781932"/>
    </source>
</evidence>
<feature type="compositionally biased region" description="Polar residues" evidence="1">
    <location>
        <begin position="552"/>
        <end position="563"/>
    </location>
</feature>
<feature type="region of interest" description="Disordered" evidence="1">
    <location>
        <begin position="1"/>
        <end position="104"/>
    </location>
</feature>
<dbReference type="GeneID" id="62155976"/>
<feature type="compositionally biased region" description="Pro residues" evidence="1">
    <location>
        <begin position="83"/>
        <end position="95"/>
    </location>
</feature>
<reference evidence="3" key="1">
    <citation type="submission" date="2020-03" db="EMBL/GenBank/DDBJ databases">
        <authorList>
            <person name="He L."/>
        </authorList>
    </citation>
    <scope>NUCLEOTIDE SEQUENCE</scope>
    <source>
        <strain evidence="3">CkLH20</strain>
    </source>
</reference>
<keyword evidence="4" id="KW-1185">Reference proteome</keyword>
<dbReference type="OrthoDB" id="5355528at2759"/>
<protein>
    <recommendedName>
        <fullName evidence="2">AHC1-like C2H2 zinc-finger domain-containing protein</fullName>
    </recommendedName>
</protein>
<feature type="domain" description="AHC1-like C2H2 zinc-finger" evidence="2">
    <location>
        <begin position="278"/>
        <end position="328"/>
    </location>
</feature>
<dbReference type="PANTHER" id="PTHR48125:SF12">
    <property type="entry name" value="AT HOOK TRANSCRIPTION FACTOR FAMILY-RELATED"/>
    <property type="match status" value="1"/>
</dbReference>
<feature type="compositionally biased region" description="Low complexity" evidence="1">
    <location>
        <begin position="19"/>
        <end position="29"/>
    </location>
</feature>
<sequence length="647" mass="69652">MTSFPQKHQFILPHPPAPSATAALSSPARPLKRRLSSVDASSAPNVASTNSEQPLKRAKQEDSSPSVADVPSCDTAMQASAPAPAPAPVPVPVVAPEPALESDPTPTMTNDMEEARDAIQYQFGLEILLKHNELRLINQELAKCQVALEQLRRCHLIPYPTACPTPAQMVDISNGKGPSLQNRPGESVPEWAPPFGVVDGPYARHYAKWLIPDPKFDGMQLEWYPVLETARSRGSAEGRTTRNSMSDLVSANKNRPVRGLSGQKLQSLSSGYPQPKEKAGPCVLKRSNGQTVKLVCLDCNRENFSSTQGFINHCRIAHRRDFKSHEEAAVHCGHPIEVNEGGGIVGEEKPAPPPPAVAPGLVHPFAQSDISTQEAYSRLLSRLKVSIKWHREGKLPGVSSIPSAPKAEPAEPAAEEAGNFVASKETPFLSRLMQSRNFNGNLSDIVSDAKEKMSLDDVASPGEESEEVEAGLSTPTNSVGVPAARVPSTAMRVPARAVMSPVALAPTRPTSSKGRSPHLGFASPPMSSPDKDEGPRMMMLHNEDVDMDVDLSPSTMVSNNAPSLVSDDGEYDDSDDGSSESGVSDRMEAESVSDVAEITLDEDHEGRPIHHRENSGSSTTMRLKKDDNKHVTFVSPVNNGAKRSRKV</sequence>
<dbReference type="PANTHER" id="PTHR48125">
    <property type="entry name" value="LP07818P1"/>
    <property type="match status" value="1"/>
</dbReference>
<feature type="region of interest" description="Disordered" evidence="1">
    <location>
        <begin position="504"/>
        <end position="537"/>
    </location>
</feature>
<dbReference type="EMBL" id="JAATWM020000001">
    <property type="protein sequence ID" value="KAF9882146.1"/>
    <property type="molecule type" value="Genomic_DNA"/>
</dbReference>